<reference evidence="4 5" key="1">
    <citation type="submission" date="2020-10" db="EMBL/GenBank/DDBJ databases">
        <title>Wide distribution of Phycisphaera-like planctomycetes from WD2101 soil group in peatlands and genome analysis of the first cultivated representative.</title>
        <authorList>
            <person name="Dedysh S.N."/>
            <person name="Beletsky A.V."/>
            <person name="Ivanova A."/>
            <person name="Kulichevskaya I.S."/>
            <person name="Suzina N.E."/>
            <person name="Philippov D.A."/>
            <person name="Rakitin A.L."/>
            <person name="Mardanov A.V."/>
            <person name="Ravin N.V."/>
        </authorList>
    </citation>
    <scope>NUCLEOTIDE SEQUENCE [LARGE SCALE GENOMIC DNA]</scope>
    <source>
        <strain evidence="4 5">M1803</strain>
    </source>
</reference>
<evidence type="ECO:0000313" key="5">
    <source>
        <dbReference type="Proteomes" id="UP000593765"/>
    </source>
</evidence>
<proteinExistence type="predicted"/>
<evidence type="ECO:0000256" key="1">
    <source>
        <dbReference type="SAM" id="Coils"/>
    </source>
</evidence>
<gene>
    <name evidence="4" type="ORF">IPV69_09640</name>
</gene>
<keyword evidence="3" id="KW-0472">Membrane</keyword>
<evidence type="ECO:0000313" key="4">
    <source>
        <dbReference type="EMBL" id="QOV91597.1"/>
    </source>
</evidence>
<dbReference type="Proteomes" id="UP000593765">
    <property type="component" value="Chromosome"/>
</dbReference>
<evidence type="ECO:0008006" key="6">
    <source>
        <dbReference type="Google" id="ProtNLM"/>
    </source>
</evidence>
<organism evidence="4 5">
    <name type="scientific">Humisphaera borealis</name>
    <dbReference type="NCBI Taxonomy" id="2807512"/>
    <lineage>
        <taxon>Bacteria</taxon>
        <taxon>Pseudomonadati</taxon>
        <taxon>Planctomycetota</taxon>
        <taxon>Phycisphaerae</taxon>
        <taxon>Tepidisphaerales</taxon>
        <taxon>Tepidisphaeraceae</taxon>
        <taxon>Humisphaera</taxon>
    </lineage>
</organism>
<keyword evidence="3" id="KW-1133">Transmembrane helix</keyword>
<dbReference type="EMBL" id="CP063458">
    <property type="protein sequence ID" value="QOV91597.1"/>
    <property type="molecule type" value="Genomic_DNA"/>
</dbReference>
<feature type="transmembrane region" description="Helical" evidence="3">
    <location>
        <begin position="12"/>
        <end position="28"/>
    </location>
</feature>
<accession>A0A7M2X1H1</accession>
<evidence type="ECO:0000256" key="2">
    <source>
        <dbReference type="SAM" id="MobiDB-lite"/>
    </source>
</evidence>
<evidence type="ECO:0000256" key="3">
    <source>
        <dbReference type="SAM" id="Phobius"/>
    </source>
</evidence>
<sequence>MLLDTSTSGSQWIAIAIALLGLIYFSFVRPKRKGKKDPLERKPGDVLLAQQRSMERDMTALLVEYEQMMRTMTAQLETRVAKLEILLHDADERIASLQAAKANAAVPSGVAASGVVPSGADSTVDAVADDVPSFRLRDRTTGFVPDADPPRHADVYELADQGLTYRQIAQRLDRAYGEIELILALRAKAGPDANSSGTTATPESSPDSDDSTHPDLPDDPVATTGHPGDDVERDGGLVLSGAPASSTGFGAGGSNQSHGRRRKKRR</sequence>
<protein>
    <recommendedName>
        <fullName evidence="6">DUF2802 domain-containing protein</fullName>
    </recommendedName>
</protein>
<keyword evidence="3" id="KW-0812">Transmembrane</keyword>
<keyword evidence="5" id="KW-1185">Reference proteome</keyword>
<keyword evidence="1" id="KW-0175">Coiled coil</keyword>
<dbReference type="RefSeq" id="WP_206294897.1">
    <property type="nucleotide sequence ID" value="NZ_CP063458.1"/>
</dbReference>
<dbReference type="KEGG" id="hbs:IPV69_09640"/>
<name>A0A7M2X1H1_9BACT</name>
<feature type="region of interest" description="Disordered" evidence="2">
    <location>
        <begin position="190"/>
        <end position="266"/>
    </location>
</feature>
<feature type="coiled-coil region" evidence="1">
    <location>
        <begin position="73"/>
        <end position="100"/>
    </location>
</feature>
<dbReference type="AlphaFoldDB" id="A0A7M2X1H1"/>